<accession>A0A5K7YSP9</accession>
<dbReference type="EMBL" id="AP021875">
    <property type="protein sequence ID" value="BBO72852.1"/>
    <property type="molecule type" value="Genomic_DNA"/>
</dbReference>
<feature type="transmembrane region" description="Helical" evidence="1">
    <location>
        <begin position="35"/>
        <end position="57"/>
    </location>
</feature>
<evidence type="ECO:0000313" key="2">
    <source>
        <dbReference type="EMBL" id="BBO72852.1"/>
    </source>
</evidence>
<keyword evidence="1" id="KW-1133">Transmembrane helix</keyword>
<gene>
    <name evidence="2" type="ORF">DSCW_02690</name>
</gene>
<dbReference type="AlphaFoldDB" id="A0A5K7YSP9"/>
<dbReference type="Proteomes" id="UP000427769">
    <property type="component" value="Chromosome"/>
</dbReference>
<keyword evidence="1" id="KW-0472">Membrane</keyword>
<feature type="transmembrane region" description="Helical" evidence="1">
    <location>
        <begin position="12"/>
        <end position="29"/>
    </location>
</feature>
<proteinExistence type="predicted"/>
<evidence type="ECO:0000256" key="1">
    <source>
        <dbReference type="SAM" id="Phobius"/>
    </source>
</evidence>
<dbReference type="RefSeq" id="WP_155302018.1">
    <property type="nucleotide sequence ID" value="NZ_AP021875.1"/>
</dbReference>
<dbReference type="KEGG" id="dwd:DSCW_02690"/>
<keyword evidence="1" id="KW-0812">Transmembrane</keyword>
<protein>
    <submittedName>
        <fullName evidence="2">Uncharacterized protein</fullName>
    </submittedName>
</protein>
<name>A0A5K7YSP9_9BACT</name>
<reference evidence="2 3" key="1">
    <citation type="submission" date="2019-11" db="EMBL/GenBank/DDBJ databases">
        <title>Comparative genomics of hydrocarbon-degrading Desulfosarcina strains.</title>
        <authorList>
            <person name="Watanabe M."/>
            <person name="Kojima H."/>
            <person name="Fukui M."/>
        </authorList>
    </citation>
    <scope>NUCLEOTIDE SEQUENCE [LARGE SCALE GENOMIC DNA]</scope>
    <source>
        <strain evidence="2 3">PP31</strain>
    </source>
</reference>
<evidence type="ECO:0000313" key="3">
    <source>
        <dbReference type="Proteomes" id="UP000427769"/>
    </source>
</evidence>
<sequence length="61" mass="6813">MTGFFKGPPLLVHILIVTMANALAFPLFYQWAGSILYAFLISVGVLCVYGLAVVWFFKSNR</sequence>
<keyword evidence="3" id="KW-1185">Reference proteome</keyword>
<dbReference type="OrthoDB" id="9939185at2"/>
<organism evidence="2 3">
    <name type="scientific">Desulfosarcina widdelii</name>
    <dbReference type="NCBI Taxonomy" id="947919"/>
    <lineage>
        <taxon>Bacteria</taxon>
        <taxon>Pseudomonadati</taxon>
        <taxon>Thermodesulfobacteriota</taxon>
        <taxon>Desulfobacteria</taxon>
        <taxon>Desulfobacterales</taxon>
        <taxon>Desulfosarcinaceae</taxon>
        <taxon>Desulfosarcina</taxon>
    </lineage>
</organism>